<dbReference type="InterPro" id="IPR004518">
    <property type="entry name" value="MazG-like_dom"/>
</dbReference>
<evidence type="ECO:0000313" key="2">
    <source>
        <dbReference type="EMBL" id="HIU35553.1"/>
    </source>
</evidence>
<dbReference type="NCBIfam" id="NF007113">
    <property type="entry name" value="PRK09562.1"/>
    <property type="match status" value="1"/>
</dbReference>
<dbReference type="FunFam" id="1.10.287.1080:FF:000001">
    <property type="entry name" value="Nucleoside triphosphate pyrophosphohydrolase"/>
    <property type="match status" value="1"/>
</dbReference>
<evidence type="ECO:0000259" key="1">
    <source>
        <dbReference type="Pfam" id="PF03819"/>
    </source>
</evidence>
<dbReference type="GO" id="GO:0047429">
    <property type="term" value="F:nucleoside triphosphate diphosphatase activity"/>
    <property type="evidence" value="ECO:0007669"/>
    <property type="project" value="UniProtKB-EC"/>
</dbReference>
<dbReference type="CDD" id="cd11529">
    <property type="entry name" value="NTP-PPase_MazG_Cterm"/>
    <property type="match status" value="1"/>
</dbReference>
<evidence type="ECO:0000313" key="3">
    <source>
        <dbReference type="Proteomes" id="UP000824071"/>
    </source>
</evidence>
<feature type="domain" description="NTP pyrophosphohydrolase MazG-like" evidence="1">
    <location>
        <begin position="35"/>
        <end position="108"/>
    </location>
</feature>
<dbReference type="NCBIfam" id="TIGR00444">
    <property type="entry name" value="mazG"/>
    <property type="match status" value="1"/>
</dbReference>
<dbReference type="InterPro" id="IPR011551">
    <property type="entry name" value="NTP_PyrPHydrolase_MazG"/>
</dbReference>
<reference evidence="2" key="1">
    <citation type="submission" date="2020-10" db="EMBL/GenBank/DDBJ databases">
        <authorList>
            <person name="Gilroy R."/>
        </authorList>
    </citation>
    <scope>NUCLEOTIDE SEQUENCE</scope>
    <source>
        <strain evidence="2">ChiGjej1B1-19959</strain>
    </source>
</reference>
<dbReference type="EC" id="3.6.1.9" evidence="2"/>
<dbReference type="Pfam" id="PF03819">
    <property type="entry name" value="MazG"/>
    <property type="match status" value="2"/>
</dbReference>
<dbReference type="PANTHER" id="PTHR30522:SF0">
    <property type="entry name" value="NUCLEOSIDE TRIPHOSPHATE PYROPHOSPHOHYDROLASE"/>
    <property type="match status" value="1"/>
</dbReference>
<dbReference type="GO" id="GO:0006203">
    <property type="term" value="P:dGTP catabolic process"/>
    <property type="evidence" value="ECO:0007669"/>
    <property type="project" value="TreeGrafter"/>
</dbReference>
<dbReference type="GO" id="GO:0006950">
    <property type="term" value="P:response to stress"/>
    <property type="evidence" value="ECO:0007669"/>
    <property type="project" value="UniProtKB-ARBA"/>
</dbReference>
<dbReference type="GO" id="GO:0046076">
    <property type="term" value="P:dTTP catabolic process"/>
    <property type="evidence" value="ECO:0007669"/>
    <property type="project" value="TreeGrafter"/>
</dbReference>
<dbReference type="FunFam" id="1.10.287.1080:FF:000003">
    <property type="entry name" value="Nucleoside triphosphate pyrophosphohydrolase"/>
    <property type="match status" value="1"/>
</dbReference>
<reference evidence="2" key="2">
    <citation type="journal article" date="2021" name="PeerJ">
        <title>Extensive microbial diversity within the chicken gut microbiome revealed by metagenomics and culture.</title>
        <authorList>
            <person name="Gilroy R."/>
            <person name="Ravi A."/>
            <person name="Getino M."/>
            <person name="Pursley I."/>
            <person name="Horton D.L."/>
            <person name="Alikhan N.F."/>
            <person name="Baker D."/>
            <person name="Gharbi K."/>
            <person name="Hall N."/>
            <person name="Watson M."/>
            <person name="Adriaenssens E.M."/>
            <person name="Foster-Nyarko E."/>
            <person name="Jarju S."/>
            <person name="Secka A."/>
            <person name="Antonio M."/>
            <person name="Oren A."/>
            <person name="Chaudhuri R.R."/>
            <person name="La Ragione R."/>
            <person name="Hildebrand F."/>
            <person name="Pallen M.J."/>
        </authorList>
    </citation>
    <scope>NUCLEOTIDE SEQUENCE</scope>
    <source>
        <strain evidence="2">ChiGjej1B1-19959</strain>
    </source>
</reference>
<dbReference type="CDD" id="cd11528">
    <property type="entry name" value="NTP-PPase_MazG_Nterm"/>
    <property type="match status" value="1"/>
</dbReference>
<proteinExistence type="predicted"/>
<dbReference type="GO" id="GO:0046081">
    <property type="term" value="P:dUTP catabolic process"/>
    <property type="evidence" value="ECO:0007669"/>
    <property type="project" value="TreeGrafter"/>
</dbReference>
<protein>
    <submittedName>
        <fullName evidence="2">Nucleoside triphosphate pyrophosphohydrolase</fullName>
        <ecNumber evidence="2">3.6.1.9</ecNumber>
    </submittedName>
</protein>
<dbReference type="EMBL" id="DVMW01000024">
    <property type="protein sequence ID" value="HIU35553.1"/>
    <property type="molecule type" value="Genomic_DNA"/>
</dbReference>
<dbReference type="AlphaFoldDB" id="A0A9D1IEG9"/>
<dbReference type="GO" id="GO:0046061">
    <property type="term" value="P:dATP catabolic process"/>
    <property type="evidence" value="ECO:0007669"/>
    <property type="project" value="TreeGrafter"/>
</dbReference>
<feature type="domain" description="NTP pyrophosphohydrolase MazG-like" evidence="1">
    <location>
        <begin position="174"/>
        <end position="233"/>
    </location>
</feature>
<dbReference type="Gene3D" id="1.10.287.1080">
    <property type="entry name" value="MazG-like"/>
    <property type="match status" value="2"/>
</dbReference>
<dbReference type="InterPro" id="IPR048011">
    <property type="entry name" value="NTP-PPase_MazG-like_C"/>
</dbReference>
<keyword evidence="2" id="KW-0378">Hydrolase</keyword>
<dbReference type="InterPro" id="IPR048015">
    <property type="entry name" value="NTP-PPase_MazG-like_N"/>
</dbReference>
<sequence length="268" mass="30236">MEETFTFKPKYDLQDLLRIMQILRGEHGCPWDREQTHASIRKNLIEETYEAIEAINKRDDVLLCEELGDVLMQVVFHAEMASERGAFGFSDVADGICKKLIERHPHVFGDVKVSSSGEVLQNWEQIKSATKHRKTVSDKMQAVPRELPALMRAYKIQDKAAKAGFDWDDLDGALAKLPEETGELREAYRKNDRENALEELGDLLFSVVNAARFLDIDPEEALTAATDKFQSRFAKVEKLAASRGVSMPGAPLKVLDALWDEAKKQGSE</sequence>
<gene>
    <name evidence="2" type="primary">mazG</name>
    <name evidence="2" type="ORF">IAC53_02975</name>
</gene>
<dbReference type="GO" id="GO:0046047">
    <property type="term" value="P:TTP catabolic process"/>
    <property type="evidence" value="ECO:0007669"/>
    <property type="project" value="TreeGrafter"/>
</dbReference>
<name>A0A9D1IEG9_9FIRM</name>
<dbReference type="SUPFAM" id="SSF101386">
    <property type="entry name" value="all-alpha NTP pyrophosphatases"/>
    <property type="match status" value="2"/>
</dbReference>
<dbReference type="Proteomes" id="UP000824071">
    <property type="component" value="Unassembled WGS sequence"/>
</dbReference>
<dbReference type="PANTHER" id="PTHR30522">
    <property type="entry name" value="NUCLEOSIDE TRIPHOSPHATE PYROPHOSPHOHYDROLASE"/>
    <property type="match status" value="1"/>
</dbReference>
<dbReference type="GO" id="GO:0046052">
    <property type="term" value="P:UTP catabolic process"/>
    <property type="evidence" value="ECO:0007669"/>
    <property type="project" value="TreeGrafter"/>
</dbReference>
<accession>A0A9D1IEG9</accession>
<organism evidence="2 3">
    <name type="scientific">Candidatus Fimenecus excrementigallinarum</name>
    <dbReference type="NCBI Taxonomy" id="2840816"/>
    <lineage>
        <taxon>Bacteria</taxon>
        <taxon>Bacillati</taxon>
        <taxon>Bacillota</taxon>
        <taxon>Clostridia</taxon>
        <taxon>Candidatus Fimenecus</taxon>
    </lineage>
</organism>
<comment type="caution">
    <text evidence="2">The sequence shown here is derived from an EMBL/GenBank/DDBJ whole genome shotgun (WGS) entry which is preliminary data.</text>
</comment>